<sequence length="331" mass="36559">MILTNECGICSFASQCACQTSACTSENSISAPARNEAQGKINIRTEHRLGRDSTEYQCFLQGQAKDKALYKDSSYRSVTHENNPADDLMSRISDHSRCSTSCSSEDWPGRPIHYRVHSLDLSLCPSINSAVRSTHRTGKKALREPSEHDLKRRRGSVAHTSNPRSSEVQVTCIISEGHSQEIQNPGFHKIPATGVSGKGDSSLKFVQNMVDIREGNDDEQNPSHSICNLQMKEGLLVSSKQSVQQKHKIRANPGGVQWAKVPKEDAFQVAGPEVSQLHNVMASASTMCKGQNGHEDEQATAAWIWLPPLAAQTKAQKSQLYKLWKKAHKKN</sequence>
<feature type="compositionally biased region" description="Basic and acidic residues" evidence="1">
    <location>
        <begin position="141"/>
        <end position="150"/>
    </location>
</feature>
<evidence type="ECO:0000313" key="2">
    <source>
        <dbReference type="EMBL" id="GAX76696.1"/>
    </source>
</evidence>
<dbReference type="Proteomes" id="UP000232323">
    <property type="component" value="Unassembled WGS sequence"/>
</dbReference>
<feature type="compositionally biased region" description="Polar residues" evidence="1">
    <location>
        <begin position="158"/>
        <end position="167"/>
    </location>
</feature>
<protein>
    <submittedName>
        <fullName evidence="2">Uncharacterized protein</fullName>
    </submittedName>
</protein>
<evidence type="ECO:0000256" key="1">
    <source>
        <dbReference type="SAM" id="MobiDB-lite"/>
    </source>
</evidence>
<dbReference type="AlphaFoldDB" id="A0A250X0W7"/>
<feature type="region of interest" description="Disordered" evidence="1">
    <location>
        <begin position="132"/>
        <end position="167"/>
    </location>
</feature>
<evidence type="ECO:0000313" key="3">
    <source>
        <dbReference type="Proteomes" id="UP000232323"/>
    </source>
</evidence>
<name>A0A250X0W7_9CHLO</name>
<reference evidence="2 3" key="1">
    <citation type="submission" date="2017-08" db="EMBL/GenBank/DDBJ databases">
        <title>Acidophilic green algal genome provides insights into adaptation to an acidic environment.</title>
        <authorList>
            <person name="Hirooka S."/>
            <person name="Hirose Y."/>
            <person name="Kanesaki Y."/>
            <person name="Higuchi S."/>
            <person name="Fujiwara T."/>
            <person name="Onuma R."/>
            <person name="Era A."/>
            <person name="Ohbayashi R."/>
            <person name="Uzuka A."/>
            <person name="Nozaki H."/>
            <person name="Yoshikawa H."/>
            <person name="Miyagishima S.Y."/>
        </authorList>
    </citation>
    <scope>NUCLEOTIDE SEQUENCE [LARGE SCALE GENOMIC DNA]</scope>
    <source>
        <strain evidence="2 3">NIES-2499</strain>
    </source>
</reference>
<comment type="caution">
    <text evidence="2">The sequence shown here is derived from an EMBL/GenBank/DDBJ whole genome shotgun (WGS) entry which is preliminary data.</text>
</comment>
<accession>A0A250X0W7</accession>
<keyword evidence="3" id="KW-1185">Reference proteome</keyword>
<organism evidence="2 3">
    <name type="scientific">Chlamydomonas eustigma</name>
    <dbReference type="NCBI Taxonomy" id="1157962"/>
    <lineage>
        <taxon>Eukaryota</taxon>
        <taxon>Viridiplantae</taxon>
        <taxon>Chlorophyta</taxon>
        <taxon>core chlorophytes</taxon>
        <taxon>Chlorophyceae</taxon>
        <taxon>CS clade</taxon>
        <taxon>Chlamydomonadales</taxon>
        <taxon>Chlamydomonadaceae</taxon>
        <taxon>Chlamydomonas</taxon>
    </lineage>
</organism>
<proteinExistence type="predicted"/>
<gene>
    <name evidence="2" type="ORF">CEUSTIGMA_g4142.t1</name>
</gene>
<dbReference type="EMBL" id="BEGY01000019">
    <property type="protein sequence ID" value="GAX76696.1"/>
    <property type="molecule type" value="Genomic_DNA"/>
</dbReference>